<dbReference type="STRING" id="1869.MB27_03950"/>
<dbReference type="PANTHER" id="PTHR43784:SF2">
    <property type="entry name" value="GDSL-LIKE LIPASE_ACYLHYDROLASE, PUTATIVE (AFU_ORTHOLOGUE AFUA_2G00820)-RELATED"/>
    <property type="match status" value="1"/>
</dbReference>
<sequence>MHRAVTRRGLLLGSTSAAVVLATPSEAAFPDPVRVGTWTCVPTAVPPASVLTLEGGHTVRQVIHVSVGGDLPRVTLTNEYGAEPVRIGAARLALRAGVGDSCDTVPGTDRPLTFGGAAETVLRPGEALTSDAVRMAVKPGEDLVLSLYLPERTVTGTVSPRARQTNMILPGDETTTTVVRLLGARRVNEYLWVRGVSVRTAHGVSAIAAFGDSITSGIATTENANVRWPDLLAARLRAAGRSRGVLNAGLSGNRLFYGYEDPTGRAAPHAYIGAPGVRRFDRDVLTQPGVRDVVTLIGVNDLAHDPNIPVARLIAGHRDLIRRATAAGIRITGGTLLPFGSYQPIATRSNLAKREELNAWIRTSGEYPAVIDFDAAVRDPADPQRLLPDFDAGDGLHPNDAGTAALAEAVPLEILA</sequence>
<reference evidence="3 4" key="1">
    <citation type="submission" date="2014-10" db="EMBL/GenBank/DDBJ databases">
        <title>Draft genome sequence of Actinoplanes utahensis NRRL 12052.</title>
        <authorList>
            <person name="Velasco-Bucheli B."/>
            <person name="del Cerro C."/>
            <person name="Hormigo D."/>
            <person name="Garcia J.L."/>
            <person name="Acebal C."/>
            <person name="Arroyo M."/>
            <person name="de la Mata I."/>
        </authorList>
    </citation>
    <scope>NUCLEOTIDE SEQUENCE [LARGE SCALE GENOMIC DNA]</scope>
    <source>
        <strain evidence="3 4">NRRL 12052</strain>
    </source>
</reference>
<keyword evidence="1" id="KW-0732">Signal</keyword>
<feature type="domain" description="SGNH hydrolase-type esterase" evidence="2">
    <location>
        <begin position="209"/>
        <end position="404"/>
    </location>
</feature>
<dbReference type="CDD" id="cd01830">
    <property type="entry name" value="XynE_like"/>
    <property type="match status" value="1"/>
</dbReference>
<protein>
    <recommendedName>
        <fullName evidence="2">SGNH hydrolase-type esterase domain-containing protein</fullName>
    </recommendedName>
</protein>
<comment type="caution">
    <text evidence="3">The sequence shown here is derived from an EMBL/GenBank/DDBJ whole genome shotgun (WGS) entry which is preliminary data.</text>
</comment>
<organism evidence="3 4">
    <name type="scientific">Actinoplanes utahensis</name>
    <dbReference type="NCBI Taxonomy" id="1869"/>
    <lineage>
        <taxon>Bacteria</taxon>
        <taxon>Bacillati</taxon>
        <taxon>Actinomycetota</taxon>
        <taxon>Actinomycetes</taxon>
        <taxon>Micromonosporales</taxon>
        <taxon>Micromonosporaceae</taxon>
        <taxon>Actinoplanes</taxon>
    </lineage>
</organism>
<dbReference type="Proteomes" id="UP000054537">
    <property type="component" value="Unassembled WGS sequence"/>
</dbReference>
<name>A0A0A6UV39_ACTUT</name>
<evidence type="ECO:0000313" key="4">
    <source>
        <dbReference type="Proteomes" id="UP000054537"/>
    </source>
</evidence>
<dbReference type="Pfam" id="PF13472">
    <property type="entry name" value="Lipase_GDSL_2"/>
    <property type="match status" value="1"/>
</dbReference>
<evidence type="ECO:0000256" key="1">
    <source>
        <dbReference type="SAM" id="SignalP"/>
    </source>
</evidence>
<dbReference type="InterPro" id="IPR053140">
    <property type="entry name" value="GDSL_Rv0518-like"/>
</dbReference>
<evidence type="ECO:0000259" key="2">
    <source>
        <dbReference type="Pfam" id="PF13472"/>
    </source>
</evidence>
<proteinExistence type="predicted"/>
<dbReference type="InterPro" id="IPR013830">
    <property type="entry name" value="SGNH_hydro"/>
</dbReference>
<dbReference type="eggNOG" id="COG2755">
    <property type="taxonomic scope" value="Bacteria"/>
</dbReference>
<gene>
    <name evidence="3" type="ORF">MB27_03950</name>
</gene>
<dbReference type="Gene3D" id="3.40.50.1110">
    <property type="entry name" value="SGNH hydrolase"/>
    <property type="match status" value="1"/>
</dbReference>
<evidence type="ECO:0000313" key="3">
    <source>
        <dbReference type="EMBL" id="KHD78778.1"/>
    </source>
</evidence>
<feature type="signal peptide" evidence="1">
    <location>
        <begin position="1"/>
        <end position="27"/>
    </location>
</feature>
<dbReference type="InterPro" id="IPR036514">
    <property type="entry name" value="SGNH_hydro_sf"/>
</dbReference>
<dbReference type="EMBL" id="JRTT01000003">
    <property type="protein sequence ID" value="KHD78778.1"/>
    <property type="molecule type" value="Genomic_DNA"/>
</dbReference>
<dbReference type="SUPFAM" id="SSF52266">
    <property type="entry name" value="SGNH hydrolase"/>
    <property type="match status" value="1"/>
</dbReference>
<accession>A0A0A6UV39</accession>
<dbReference type="PANTHER" id="PTHR43784">
    <property type="entry name" value="GDSL-LIKE LIPASE/ACYLHYDROLASE, PUTATIVE (AFU_ORTHOLOGUE AFUA_2G00820)-RELATED"/>
    <property type="match status" value="1"/>
</dbReference>
<feature type="chain" id="PRO_5002022034" description="SGNH hydrolase-type esterase domain-containing protein" evidence="1">
    <location>
        <begin position="28"/>
        <end position="416"/>
    </location>
</feature>
<keyword evidence="4" id="KW-1185">Reference proteome</keyword>
<dbReference type="AlphaFoldDB" id="A0A0A6UV39"/>